<proteinExistence type="inferred from homology"/>
<dbReference type="InterPro" id="IPR052379">
    <property type="entry name" value="Type_VII_TA_RNase"/>
</dbReference>
<dbReference type="STRING" id="341036.SAMN05660649_00193"/>
<dbReference type="PANTHER" id="PTHR33397">
    <property type="entry name" value="UPF0331 PROTEIN YUTE"/>
    <property type="match status" value="1"/>
</dbReference>
<dbReference type="InterPro" id="IPR008201">
    <property type="entry name" value="HepT-like"/>
</dbReference>
<evidence type="ECO:0000313" key="5">
    <source>
        <dbReference type="EMBL" id="SFF95648.1"/>
    </source>
</evidence>
<organism evidence="5 6">
    <name type="scientific">Desulfotruncus arcticus DSM 17038</name>
    <dbReference type="NCBI Taxonomy" id="1121424"/>
    <lineage>
        <taxon>Bacteria</taxon>
        <taxon>Bacillati</taxon>
        <taxon>Bacillota</taxon>
        <taxon>Clostridia</taxon>
        <taxon>Eubacteriales</taxon>
        <taxon>Desulfallaceae</taxon>
        <taxon>Desulfotruncus</taxon>
    </lineage>
</organism>
<dbReference type="RefSeq" id="WP_207648110.1">
    <property type="nucleotide sequence ID" value="NZ_FOOX01000001.1"/>
</dbReference>
<dbReference type="Pfam" id="PF01934">
    <property type="entry name" value="HepT-like"/>
    <property type="match status" value="1"/>
</dbReference>
<dbReference type="EMBL" id="FOOX01000001">
    <property type="protein sequence ID" value="SFF95648.1"/>
    <property type="molecule type" value="Genomic_DNA"/>
</dbReference>
<dbReference type="Gene3D" id="1.20.120.580">
    <property type="entry name" value="bsu32300-like"/>
    <property type="match status" value="1"/>
</dbReference>
<dbReference type="Proteomes" id="UP000199337">
    <property type="component" value="Unassembled WGS sequence"/>
</dbReference>
<dbReference type="GO" id="GO:0110001">
    <property type="term" value="C:toxin-antitoxin complex"/>
    <property type="evidence" value="ECO:0007669"/>
    <property type="project" value="InterPro"/>
</dbReference>
<dbReference type="PANTHER" id="PTHR33397:SF5">
    <property type="entry name" value="RNASE YUTE-RELATED"/>
    <property type="match status" value="1"/>
</dbReference>
<evidence type="ECO:0000256" key="4">
    <source>
        <dbReference type="ARBA" id="ARBA00024207"/>
    </source>
</evidence>
<dbReference type="GO" id="GO:0016787">
    <property type="term" value="F:hydrolase activity"/>
    <property type="evidence" value="ECO:0007669"/>
    <property type="project" value="UniProtKB-KW"/>
</dbReference>
<sequence>MKYNQDKINKLCYELKKSLANLHRLSRLEKKAFISDPDKTGSAKYNFIIAIEAAIDLCNHIIANKMYRTPEDYADTFRVMQEVGVFTEKFTDSLVQMAKFRNRLVHIYWDIDEEMLHTFMQNDLMDLEQVIIQLGKIFNSD</sequence>
<keyword evidence="1" id="KW-1277">Toxin-antitoxin system</keyword>
<evidence type="ECO:0000313" key="6">
    <source>
        <dbReference type="Proteomes" id="UP000199337"/>
    </source>
</evidence>
<keyword evidence="6" id="KW-1185">Reference proteome</keyword>
<dbReference type="NCBIfam" id="NF047751">
    <property type="entry name" value="HepT_toxin"/>
    <property type="match status" value="1"/>
</dbReference>
<accession>A0A1I2MX08</accession>
<name>A0A1I2MX08_9FIRM</name>
<keyword evidence="2" id="KW-0540">Nuclease</keyword>
<dbReference type="AlphaFoldDB" id="A0A1I2MX08"/>
<comment type="similarity">
    <text evidence="4">Belongs to the HepT RNase toxin family.</text>
</comment>
<evidence type="ECO:0000256" key="2">
    <source>
        <dbReference type="ARBA" id="ARBA00022722"/>
    </source>
</evidence>
<dbReference type="InterPro" id="IPR037038">
    <property type="entry name" value="HepT-like_sf"/>
</dbReference>
<gene>
    <name evidence="5" type="ORF">SAMN05660649_00193</name>
</gene>
<keyword evidence="3" id="KW-0378">Hydrolase</keyword>
<dbReference type="GO" id="GO:0004540">
    <property type="term" value="F:RNA nuclease activity"/>
    <property type="evidence" value="ECO:0007669"/>
    <property type="project" value="InterPro"/>
</dbReference>
<protein>
    <submittedName>
        <fullName evidence="5">Uncharacterized conserved protein YutE, UPF0331/DUF86 family</fullName>
    </submittedName>
</protein>
<evidence type="ECO:0000256" key="1">
    <source>
        <dbReference type="ARBA" id="ARBA00022649"/>
    </source>
</evidence>
<reference evidence="6" key="1">
    <citation type="submission" date="2016-10" db="EMBL/GenBank/DDBJ databases">
        <authorList>
            <person name="Varghese N."/>
            <person name="Submissions S."/>
        </authorList>
    </citation>
    <scope>NUCLEOTIDE SEQUENCE [LARGE SCALE GENOMIC DNA]</scope>
    <source>
        <strain evidence="6">DSM 17038</strain>
    </source>
</reference>
<evidence type="ECO:0000256" key="3">
    <source>
        <dbReference type="ARBA" id="ARBA00022801"/>
    </source>
</evidence>